<feature type="domain" description="Arrestin-like N-terminal" evidence="1">
    <location>
        <begin position="6"/>
        <end position="133"/>
    </location>
</feature>
<gene>
    <name evidence="3" type="ORF">SEMRO_527_G160650.1</name>
</gene>
<proteinExistence type="predicted"/>
<dbReference type="InterPro" id="IPR011022">
    <property type="entry name" value="Arrestin_C-like"/>
</dbReference>
<dbReference type="OrthoDB" id="2333384at2759"/>
<dbReference type="PANTHER" id="PTHR11188:SF17">
    <property type="entry name" value="FI21816P1"/>
    <property type="match status" value="1"/>
</dbReference>
<sequence>MATLTFQIDQPTVQAGGVLSGSFVLRTTQQIAASSVEIYFRGKEYTYIEKGSGKNKKELRNKIEVTYHDLGSHLATQRIVGGGYINPGAYEFPFEIILQDSLPPSMWVYSDDDYAKVEYCLRAKFKGSGVFADYEARRVINMLAKPSLERAVPRLVDPFVRRVNYLAAWEMGELCIGARVLDTELMPGQPAEVILGLRNDSEASPQKVKLKLQEIVNWTVGSEKSSKTRTLAKTELVLKNQQKPLDKQTRLELKANKHERREQNQRDIMNELQEAKPTEALRLPIPQLTTSGFKSANIEVSHQLVVKVMTESMITNPEFYVPIRILAGGATPTRSASPPVAQATAVVEESLPLADAVPIRDESVRQYPDFGVAAVPIPSKKD</sequence>
<dbReference type="InterPro" id="IPR014756">
    <property type="entry name" value="Ig_E-set"/>
</dbReference>
<dbReference type="InterPro" id="IPR050357">
    <property type="entry name" value="Arrestin_domain-protein"/>
</dbReference>
<organism evidence="3 4">
    <name type="scientific">Seminavis robusta</name>
    <dbReference type="NCBI Taxonomy" id="568900"/>
    <lineage>
        <taxon>Eukaryota</taxon>
        <taxon>Sar</taxon>
        <taxon>Stramenopiles</taxon>
        <taxon>Ochrophyta</taxon>
        <taxon>Bacillariophyta</taxon>
        <taxon>Bacillariophyceae</taxon>
        <taxon>Bacillariophycidae</taxon>
        <taxon>Naviculales</taxon>
        <taxon>Naviculaceae</taxon>
        <taxon>Seminavis</taxon>
    </lineage>
</organism>
<protein>
    <submittedName>
        <fullName evidence="3">Arrestin domain containing</fullName>
    </submittedName>
</protein>
<dbReference type="AlphaFoldDB" id="A0A9N8E1M6"/>
<evidence type="ECO:0000259" key="2">
    <source>
        <dbReference type="Pfam" id="PF02752"/>
    </source>
</evidence>
<dbReference type="SUPFAM" id="SSF81296">
    <property type="entry name" value="E set domains"/>
    <property type="match status" value="1"/>
</dbReference>
<dbReference type="Gene3D" id="2.60.40.640">
    <property type="match status" value="2"/>
</dbReference>
<accession>A0A9N8E1M6</accession>
<keyword evidence="4" id="KW-1185">Reference proteome</keyword>
<evidence type="ECO:0000313" key="3">
    <source>
        <dbReference type="EMBL" id="CAB9512280.1"/>
    </source>
</evidence>
<dbReference type="PANTHER" id="PTHR11188">
    <property type="entry name" value="ARRESTIN DOMAIN CONTAINING PROTEIN"/>
    <property type="match status" value="1"/>
</dbReference>
<feature type="domain" description="Arrestin C-terminal-like" evidence="2">
    <location>
        <begin position="182"/>
        <end position="326"/>
    </location>
</feature>
<name>A0A9N8E1M6_9STRA</name>
<dbReference type="Pfam" id="PF00339">
    <property type="entry name" value="Arrestin_N"/>
    <property type="match status" value="1"/>
</dbReference>
<evidence type="ECO:0000313" key="4">
    <source>
        <dbReference type="Proteomes" id="UP001153069"/>
    </source>
</evidence>
<evidence type="ECO:0000259" key="1">
    <source>
        <dbReference type="Pfam" id="PF00339"/>
    </source>
</evidence>
<dbReference type="Pfam" id="PF02752">
    <property type="entry name" value="Arrestin_C"/>
    <property type="match status" value="1"/>
</dbReference>
<dbReference type="Proteomes" id="UP001153069">
    <property type="component" value="Unassembled WGS sequence"/>
</dbReference>
<reference evidence="3" key="1">
    <citation type="submission" date="2020-06" db="EMBL/GenBank/DDBJ databases">
        <authorList>
            <consortium name="Plant Systems Biology data submission"/>
        </authorList>
    </citation>
    <scope>NUCLEOTIDE SEQUENCE</scope>
    <source>
        <strain evidence="3">D6</strain>
    </source>
</reference>
<dbReference type="InterPro" id="IPR011021">
    <property type="entry name" value="Arrestin-like_N"/>
</dbReference>
<dbReference type="EMBL" id="CAICTM010000526">
    <property type="protein sequence ID" value="CAB9512280.1"/>
    <property type="molecule type" value="Genomic_DNA"/>
</dbReference>
<dbReference type="InterPro" id="IPR014752">
    <property type="entry name" value="Arrestin-like_C"/>
</dbReference>
<dbReference type="GO" id="GO:0005737">
    <property type="term" value="C:cytoplasm"/>
    <property type="evidence" value="ECO:0007669"/>
    <property type="project" value="TreeGrafter"/>
</dbReference>
<dbReference type="GO" id="GO:0015031">
    <property type="term" value="P:protein transport"/>
    <property type="evidence" value="ECO:0007669"/>
    <property type="project" value="TreeGrafter"/>
</dbReference>
<comment type="caution">
    <text evidence="3">The sequence shown here is derived from an EMBL/GenBank/DDBJ whole genome shotgun (WGS) entry which is preliminary data.</text>
</comment>